<feature type="domain" description="Orc1-like AAA ATPase" evidence="3">
    <location>
        <begin position="5"/>
        <end position="77"/>
    </location>
</feature>
<name>A0A919RHC7_9ACTN</name>
<keyword evidence="5" id="KW-1185">Reference proteome</keyword>
<comment type="caution">
    <text evidence="4">The sequence shown here is derived from an EMBL/GenBank/DDBJ whole genome shotgun (WGS) entry which is preliminary data.</text>
</comment>
<dbReference type="GO" id="GO:0004016">
    <property type="term" value="F:adenylate cyclase activity"/>
    <property type="evidence" value="ECO:0007669"/>
    <property type="project" value="TreeGrafter"/>
</dbReference>
<proteinExistence type="predicted"/>
<dbReference type="SUPFAM" id="SSF52540">
    <property type="entry name" value="P-loop containing nucleoside triphosphate hydrolases"/>
    <property type="match status" value="1"/>
</dbReference>
<reference evidence="4" key="1">
    <citation type="submission" date="2021-01" db="EMBL/GenBank/DDBJ databases">
        <title>Whole genome shotgun sequence of Sinosporangium siamense NBRC 109515.</title>
        <authorList>
            <person name="Komaki H."/>
            <person name="Tamura T."/>
        </authorList>
    </citation>
    <scope>NUCLEOTIDE SEQUENCE</scope>
    <source>
        <strain evidence="4">NBRC 109515</strain>
    </source>
</reference>
<keyword evidence="2" id="KW-0067">ATP-binding</keyword>
<protein>
    <recommendedName>
        <fullName evidence="3">Orc1-like AAA ATPase domain-containing protein</fullName>
    </recommendedName>
</protein>
<dbReference type="EMBL" id="BOOW01000027">
    <property type="protein sequence ID" value="GII93868.1"/>
    <property type="molecule type" value="Genomic_DNA"/>
</dbReference>
<dbReference type="GO" id="GO:0005737">
    <property type="term" value="C:cytoplasm"/>
    <property type="evidence" value="ECO:0007669"/>
    <property type="project" value="TreeGrafter"/>
</dbReference>
<evidence type="ECO:0000259" key="3">
    <source>
        <dbReference type="Pfam" id="PF13191"/>
    </source>
</evidence>
<dbReference type="RefSeq" id="WP_204027578.1">
    <property type="nucleotide sequence ID" value="NZ_BOOW01000027.1"/>
</dbReference>
<dbReference type="Proteomes" id="UP000606172">
    <property type="component" value="Unassembled WGS sequence"/>
</dbReference>
<dbReference type="PANTHER" id="PTHR16305:SF28">
    <property type="entry name" value="GUANYLATE CYCLASE DOMAIN-CONTAINING PROTEIN"/>
    <property type="match status" value="1"/>
</dbReference>
<sequence length="260" mass="27748">MRNWPFAGRRRELESISRLAQDRAARGVVIAGPAGVGKTRLAAEVLTRFPADRVTVLAVRATKAGSGIPNGALADLLPSHTPPGVANTLRWTADELLALGGGRLVLLDVDDVHLLDSHSALVVNSLVRSGRARLIATLRSGEPAPDSIEALWKDGHVHRDDLRPLTERDVREILAAALNGQPDDAAVQHLSAVSDGNALFLSEIVTSALACGALRPEHGMWKLAALPPLAPRLVDLIHNASGRCRAISRPSWNTPRSPSR</sequence>
<dbReference type="AlphaFoldDB" id="A0A919RHC7"/>
<gene>
    <name evidence="4" type="ORF">Ssi02_40990</name>
</gene>
<keyword evidence="1" id="KW-0547">Nucleotide-binding</keyword>
<dbReference type="InterPro" id="IPR041664">
    <property type="entry name" value="AAA_16"/>
</dbReference>
<organism evidence="4 5">
    <name type="scientific">Sinosporangium siamense</name>
    <dbReference type="NCBI Taxonomy" id="1367973"/>
    <lineage>
        <taxon>Bacteria</taxon>
        <taxon>Bacillati</taxon>
        <taxon>Actinomycetota</taxon>
        <taxon>Actinomycetes</taxon>
        <taxon>Streptosporangiales</taxon>
        <taxon>Streptosporangiaceae</taxon>
        <taxon>Sinosporangium</taxon>
    </lineage>
</organism>
<evidence type="ECO:0000313" key="5">
    <source>
        <dbReference type="Proteomes" id="UP000606172"/>
    </source>
</evidence>
<dbReference type="PANTHER" id="PTHR16305">
    <property type="entry name" value="TESTICULAR SOLUBLE ADENYLYL CYCLASE"/>
    <property type="match status" value="1"/>
</dbReference>
<dbReference type="GO" id="GO:0005524">
    <property type="term" value="F:ATP binding"/>
    <property type="evidence" value="ECO:0007669"/>
    <property type="project" value="UniProtKB-KW"/>
</dbReference>
<accession>A0A919RHC7</accession>
<dbReference type="Pfam" id="PF13191">
    <property type="entry name" value="AAA_16"/>
    <property type="match status" value="1"/>
</dbReference>
<evidence type="ECO:0000313" key="4">
    <source>
        <dbReference type="EMBL" id="GII93868.1"/>
    </source>
</evidence>
<evidence type="ECO:0000256" key="2">
    <source>
        <dbReference type="ARBA" id="ARBA00022840"/>
    </source>
</evidence>
<dbReference type="Gene3D" id="3.40.50.300">
    <property type="entry name" value="P-loop containing nucleotide triphosphate hydrolases"/>
    <property type="match status" value="1"/>
</dbReference>
<evidence type="ECO:0000256" key="1">
    <source>
        <dbReference type="ARBA" id="ARBA00022741"/>
    </source>
</evidence>
<dbReference type="InterPro" id="IPR027417">
    <property type="entry name" value="P-loop_NTPase"/>
</dbReference>